<keyword evidence="5" id="KW-0812">Transmembrane</keyword>
<keyword evidence="9" id="KW-0732">Signal</keyword>
<evidence type="ECO:0000313" key="10">
    <source>
        <dbReference type="EMBL" id="STO31731.1"/>
    </source>
</evidence>
<dbReference type="EMBL" id="UGGU01000003">
    <property type="protein sequence ID" value="STO31731.1"/>
    <property type="molecule type" value="Genomic_DNA"/>
</dbReference>
<dbReference type="GO" id="GO:0015288">
    <property type="term" value="F:porin activity"/>
    <property type="evidence" value="ECO:0007669"/>
    <property type="project" value="TreeGrafter"/>
</dbReference>
<comment type="similarity">
    <text evidence="2">Belongs to the outer membrane factor (OMF) (TC 1.B.17) family.</text>
</comment>
<dbReference type="Proteomes" id="UP000255328">
    <property type="component" value="Unassembled WGS sequence"/>
</dbReference>
<protein>
    <submittedName>
        <fullName evidence="10">Outer membrane channel protein</fullName>
    </submittedName>
</protein>
<organism evidence="10 11">
    <name type="scientific">Fusobacterium necrogenes</name>
    <dbReference type="NCBI Taxonomy" id="858"/>
    <lineage>
        <taxon>Bacteria</taxon>
        <taxon>Fusobacteriati</taxon>
        <taxon>Fusobacteriota</taxon>
        <taxon>Fusobacteriia</taxon>
        <taxon>Fusobacteriales</taxon>
        <taxon>Fusobacteriaceae</taxon>
        <taxon>Fusobacterium</taxon>
    </lineage>
</organism>
<feature type="chain" id="PRO_5017044046" evidence="9">
    <location>
        <begin position="18"/>
        <end position="433"/>
    </location>
</feature>
<reference evidence="10 11" key="1">
    <citation type="submission" date="2018-06" db="EMBL/GenBank/DDBJ databases">
        <authorList>
            <consortium name="Pathogen Informatics"/>
            <person name="Doyle S."/>
        </authorList>
    </citation>
    <scope>NUCLEOTIDE SEQUENCE [LARGE SCALE GENOMIC DNA]</scope>
    <source>
        <strain evidence="10 11">NCTC10723</strain>
    </source>
</reference>
<evidence type="ECO:0000256" key="6">
    <source>
        <dbReference type="ARBA" id="ARBA00023136"/>
    </source>
</evidence>
<keyword evidence="11" id="KW-1185">Reference proteome</keyword>
<evidence type="ECO:0000256" key="5">
    <source>
        <dbReference type="ARBA" id="ARBA00022692"/>
    </source>
</evidence>
<evidence type="ECO:0000256" key="3">
    <source>
        <dbReference type="ARBA" id="ARBA00022448"/>
    </source>
</evidence>
<feature type="coiled-coil region" evidence="8">
    <location>
        <begin position="152"/>
        <end position="179"/>
    </location>
</feature>
<evidence type="ECO:0000256" key="9">
    <source>
        <dbReference type="SAM" id="SignalP"/>
    </source>
</evidence>
<dbReference type="Pfam" id="PF02321">
    <property type="entry name" value="OEP"/>
    <property type="match status" value="2"/>
</dbReference>
<keyword evidence="6" id="KW-0472">Membrane</keyword>
<evidence type="ECO:0000256" key="2">
    <source>
        <dbReference type="ARBA" id="ARBA00007613"/>
    </source>
</evidence>
<evidence type="ECO:0000256" key="1">
    <source>
        <dbReference type="ARBA" id="ARBA00004442"/>
    </source>
</evidence>
<dbReference type="PANTHER" id="PTHR30026:SF20">
    <property type="entry name" value="OUTER MEMBRANE PROTEIN TOLC"/>
    <property type="match status" value="1"/>
</dbReference>
<keyword evidence="3" id="KW-0813">Transport</keyword>
<dbReference type="AlphaFoldDB" id="A0A377GYV9"/>
<evidence type="ECO:0000256" key="8">
    <source>
        <dbReference type="SAM" id="Coils"/>
    </source>
</evidence>
<evidence type="ECO:0000256" key="4">
    <source>
        <dbReference type="ARBA" id="ARBA00022452"/>
    </source>
</evidence>
<dbReference type="RefSeq" id="WP_115270303.1">
    <property type="nucleotide sequence ID" value="NZ_UGGU01000003.1"/>
</dbReference>
<dbReference type="PANTHER" id="PTHR30026">
    <property type="entry name" value="OUTER MEMBRANE PROTEIN TOLC"/>
    <property type="match status" value="1"/>
</dbReference>
<dbReference type="GO" id="GO:0009279">
    <property type="term" value="C:cell outer membrane"/>
    <property type="evidence" value="ECO:0007669"/>
    <property type="project" value="UniProtKB-SubCell"/>
</dbReference>
<keyword evidence="7" id="KW-0998">Cell outer membrane</keyword>
<evidence type="ECO:0000256" key="7">
    <source>
        <dbReference type="ARBA" id="ARBA00023237"/>
    </source>
</evidence>
<sequence length="433" mass="49434">MKRKLGLFLLLGCSVFARELTLEEAIQMAIDNSKEMQISQKDVETAKLNLGIAFKTALPSVVYNGSYSRSEYDRKITVEEKPSQRLENETKREVQAKGGYTQKITISQPIFKGGAILGGIQYAKAYRSIADLMYLDSQRNVRLETIQIYSDIVKSERDLEALMSSREELKATYDKQKAQLDLKLITKADLLKTEYSILEVDSQIIGTQNQITVQKENLKLKLGLPKTEELTVVEFDVPMYLSRNIDFQSDLNQALTESIDAIVARKYVDMADAQRKVAIADMLPQVSAFASYGVESDRRKYNTTMDDAEWRGGVQVTWNVFEFGKNYDNYKVAKISQEQEELREKISKDSIDINVTGAYLELIRMEKDRDSKGRALEAAMENYKMDKEKYAAGLISTIDFLASETQLREAKVGYNQVVIDYLYAFEKYRSMLI</sequence>
<dbReference type="Gene3D" id="1.20.1600.10">
    <property type="entry name" value="Outer membrane efflux proteins (OEP)"/>
    <property type="match status" value="1"/>
</dbReference>
<dbReference type="GO" id="GO:1990281">
    <property type="term" value="C:efflux pump complex"/>
    <property type="evidence" value="ECO:0007669"/>
    <property type="project" value="TreeGrafter"/>
</dbReference>
<accession>A0A377GYV9</accession>
<keyword evidence="8" id="KW-0175">Coiled coil</keyword>
<feature type="signal peptide" evidence="9">
    <location>
        <begin position="1"/>
        <end position="17"/>
    </location>
</feature>
<dbReference type="OrthoDB" id="13803at2"/>
<evidence type="ECO:0000313" key="11">
    <source>
        <dbReference type="Proteomes" id="UP000255328"/>
    </source>
</evidence>
<dbReference type="GO" id="GO:0015562">
    <property type="term" value="F:efflux transmembrane transporter activity"/>
    <property type="evidence" value="ECO:0007669"/>
    <property type="project" value="InterPro"/>
</dbReference>
<keyword evidence="4" id="KW-1134">Transmembrane beta strand</keyword>
<gene>
    <name evidence="10" type="ORF">NCTC10723_01189</name>
</gene>
<dbReference type="InterPro" id="IPR003423">
    <property type="entry name" value="OMP_efflux"/>
</dbReference>
<dbReference type="SUPFAM" id="SSF56954">
    <property type="entry name" value="Outer membrane efflux proteins (OEP)"/>
    <property type="match status" value="1"/>
</dbReference>
<name>A0A377GYV9_9FUSO</name>
<proteinExistence type="inferred from homology"/>
<comment type="subcellular location">
    <subcellularLocation>
        <location evidence="1">Cell outer membrane</location>
    </subcellularLocation>
</comment>
<dbReference type="InterPro" id="IPR051906">
    <property type="entry name" value="TolC-like"/>
</dbReference>